<dbReference type="PANTHER" id="PTHR47534">
    <property type="entry name" value="YALI0E05731P"/>
    <property type="match status" value="1"/>
</dbReference>
<evidence type="ECO:0008006" key="4">
    <source>
        <dbReference type="Google" id="ProtNLM"/>
    </source>
</evidence>
<proteinExistence type="predicted"/>
<dbReference type="InterPro" id="IPR036291">
    <property type="entry name" value="NAD(P)-bd_dom_sf"/>
</dbReference>
<keyword evidence="1" id="KW-0560">Oxidoreductase</keyword>
<evidence type="ECO:0000313" key="2">
    <source>
        <dbReference type="EMBL" id="KAK7711782.1"/>
    </source>
</evidence>
<name>A0ABR1NR19_DIAER</name>
<dbReference type="Gene3D" id="3.40.50.720">
    <property type="entry name" value="NAD(P)-binding Rossmann-like Domain"/>
    <property type="match status" value="1"/>
</dbReference>
<evidence type="ECO:0000313" key="3">
    <source>
        <dbReference type="Proteomes" id="UP001430848"/>
    </source>
</evidence>
<dbReference type="InterPro" id="IPR002347">
    <property type="entry name" value="SDR_fam"/>
</dbReference>
<dbReference type="EMBL" id="JAKNSF020000141">
    <property type="protein sequence ID" value="KAK7711782.1"/>
    <property type="molecule type" value="Genomic_DNA"/>
</dbReference>
<comment type="caution">
    <text evidence="2">The sequence shown here is derived from an EMBL/GenBank/DDBJ whole genome shotgun (WGS) entry which is preliminary data.</text>
</comment>
<dbReference type="Pfam" id="PF00106">
    <property type="entry name" value="adh_short"/>
    <property type="match status" value="1"/>
</dbReference>
<organism evidence="2 3">
    <name type="scientific">Diaporthe eres</name>
    <name type="common">Phomopsis oblonga</name>
    <dbReference type="NCBI Taxonomy" id="83184"/>
    <lineage>
        <taxon>Eukaryota</taxon>
        <taxon>Fungi</taxon>
        <taxon>Dikarya</taxon>
        <taxon>Ascomycota</taxon>
        <taxon>Pezizomycotina</taxon>
        <taxon>Sordariomycetes</taxon>
        <taxon>Sordariomycetidae</taxon>
        <taxon>Diaporthales</taxon>
        <taxon>Diaporthaceae</taxon>
        <taxon>Diaporthe</taxon>
        <taxon>Diaporthe eres species complex</taxon>
    </lineage>
</organism>
<evidence type="ECO:0000256" key="1">
    <source>
        <dbReference type="ARBA" id="ARBA00023002"/>
    </source>
</evidence>
<gene>
    <name evidence="2" type="ORF">SLS63_012564</name>
</gene>
<dbReference type="InterPro" id="IPR052228">
    <property type="entry name" value="Sec_Metab_Biosynth_Oxidored"/>
</dbReference>
<sequence length="329" mass="36924">MVGATEIAESNVAYTHEQHSGLVCVFAGATAGIGRATLERLATMLHSSTFYILGRNKERHASWLDQLRATSNNSKFFYVEAQLSLISDIDKACNQIIAAERKVDILCMSPGGMPFAGAKYTEEGLETCFAVSYYSRLRMVSNLLPLLNQCQERPAHVLSILNGTKETKIDEEDLNLDKQWGIRAVVNHTTLLTSLSFDYLAAQSPQGHIAFLHATPGFVNTNTPRTKEHLPSREKVGFLQWAFISFVQVVSGWVIRYFGMNIKESGERHAFHLTSDRFEPGSWRLDRHSEVVPDKDVLKDYESRGWTEKAWNFTIATWDKVLANAGPAH</sequence>
<keyword evidence="3" id="KW-1185">Reference proteome</keyword>
<reference evidence="2 3" key="1">
    <citation type="submission" date="2024-02" db="EMBL/GenBank/DDBJ databases">
        <title>De novo assembly and annotation of 12 fungi associated with fruit tree decline syndrome in Ontario, Canada.</title>
        <authorList>
            <person name="Sulman M."/>
            <person name="Ellouze W."/>
            <person name="Ilyukhin E."/>
        </authorList>
    </citation>
    <scope>NUCLEOTIDE SEQUENCE [LARGE SCALE GENOMIC DNA]</scope>
    <source>
        <strain evidence="2 3">M169</strain>
    </source>
</reference>
<accession>A0ABR1NR19</accession>
<dbReference type="PANTHER" id="PTHR47534:SF3">
    <property type="entry name" value="ALCOHOL DEHYDROGENASE-LIKE C-TERMINAL DOMAIN-CONTAINING PROTEIN"/>
    <property type="match status" value="1"/>
</dbReference>
<protein>
    <recommendedName>
        <fullName evidence="4">NAD(P)-binding protein</fullName>
    </recommendedName>
</protein>
<dbReference type="Proteomes" id="UP001430848">
    <property type="component" value="Unassembled WGS sequence"/>
</dbReference>
<dbReference type="SUPFAM" id="SSF51735">
    <property type="entry name" value="NAD(P)-binding Rossmann-fold domains"/>
    <property type="match status" value="1"/>
</dbReference>